<feature type="compositionally biased region" description="Basic and acidic residues" evidence="1">
    <location>
        <begin position="49"/>
        <end position="58"/>
    </location>
</feature>
<feature type="compositionally biased region" description="Basic residues" evidence="1">
    <location>
        <begin position="39"/>
        <end position="48"/>
    </location>
</feature>
<dbReference type="AlphaFoldDB" id="Q2HSF8"/>
<evidence type="ECO:0000256" key="1">
    <source>
        <dbReference type="SAM" id="MobiDB-lite"/>
    </source>
</evidence>
<sequence length="58" mass="6818">MVSGIVSYANEHLGQEVISPEQLYVALLHVREQIAPVLTKRRARRPRRQQQEHEQNQE</sequence>
<name>Q2HSF8_MEDTR</name>
<dbReference type="EMBL" id="AC151523">
    <property type="protein sequence ID" value="ABD33335.2"/>
    <property type="molecule type" value="Genomic_DNA"/>
</dbReference>
<reference evidence="2" key="2">
    <citation type="submission" date="2007-03" db="EMBL/GenBank/DDBJ databases">
        <authorList>
            <consortium name="The International Medicago Genome Annotation Group"/>
        </authorList>
    </citation>
    <scope>NUCLEOTIDE SEQUENCE</scope>
</reference>
<proteinExistence type="predicted"/>
<feature type="region of interest" description="Disordered" evidence="1">
    <location>
        <begin position="38"/>
        <end position="58"/>
    </location>
</feature>
<protein>
    <submittedName>
        <fullName evidence="2">Uncharacterized protein</fullName>
    </submittedName>
</protein>
<accession>Q2HSF8</accession>
<reference evidence="2" key="1">
    <citation type="submission" date="2005-06" db="EMBL/GenBank/DDBJ databases">
        <authorList>
            <person name="Town C.D."/>
        </authorList>
    </citation>
    <scope>NUCLEOTIDE SEQUENCE</scope>
</reference>
<organism evidence="2">
    <name type="scientific">Medicago truncatula</name>
    <name type="common">Barrel medic</name>
    <name type="synonym">Medicago tribuloides</name>
    <dbReference type="NCBI Taxonomy" id="3880"/>
    <lineage>
        <taxon>Eukaryota</taxon>
        <taxon>Viridiplantae</taxon>
        <taxon>Streptophyta</taxon>
        <taxon>Embryophyta</taxon>
        <taxon>Tracheophyta</taxon>
        <taxon>Spermatophyta</taxon>
        <taxon>Magnoliopsida</taxon>
        <taxon>eudicotyledons</taxon>
        <taxon>Gunneridae</taxon>
        <taxon>Pentapetalae</taxon>
        <taxon>rosids</taxon>
        <taxon>fabids</taxon>
        <taxon>Fabales</taxon>
        <taxon>Fabaceae</taxon>
        <taxon>Papilionoideae</taxon>
        <taxon>50 kb inversion clade</taxon>
        <taxon>NPAAA clade</taxon>
        <taxon>Hologalegina</taxon>
        <taxon>IRL clade</taxon>
        <taxon>Trifolieae</taxon>
        <taxon>Medicago</taxon>
    </lineage>
</organism>
<evidence type="ECO:0000313" key="2">
    <source>
        <dbReference type="EMBL" id="ABD33335.2"/>
    </source>
</evidence>
<gene>
    <name evidence="2" type="ORF">MtrDRAFT_AC151523g31v2</name>
</gene>